<keyword evidence="11" id="KW-1185">Reference proteome</keyword>
<protein>
    <recommendedName>
        <fullName evidence="2">histidine kinase</fullName>
        <ecNumber evidence="2">2.7.13.3</ecNumber>
    </recommendedName>
</protein>
<dbReference type="Proteomes" id="UP000328092">
    <property type="component" value="Unassembled WGS sequence"/>
</dbReference>
<name>A0A508TZL7_9BRAD</name>
<dbReference type="AlphaFoldDB" id="A0A508TZL7"/>
<accession>A0A508TZL7</accession>
<dbReference type="GO" id="GO:0004673">
    <property type="term" value="F:protein histidine kinase activity"/>
    <property type="evidence" value="ECO:0007669"/>
    <property type="project" value="UniProtKB-EC"/>
</dbReference>
<dbReference type="PANTHER" id="PTHR41523">
    <property type="entry name" value="TWO-COMPONENT SYSTEM SENSOR PROTEIN"/>
    <property type="match status" value="1"/>
</dbReference>
<proteinExistence type="predicted"/>
<dbReference type="SMART" id="SM00911">
    <property type="entry name" value="HWE_HK"/>
    <property type="match status" value="1"/>
</dbReference>
<dbReference type="Gene3D" id="3.30.565.10">
    <property type="entry name" value="Histidine kinase-like ATPase, C-terminal domain"/>
    <property type="match status" value="1"/>
</dbReference>
<keyword evidence="5" id="KW-0547">Nucleotide-binding</keyword>
<evidence type="ECO:0000313" key="10">
    <source>
        <dbReference type="EMBL" id="VIO79814.1"/>
    </source>
</evidence>
<comment type="catalytic activity">
    <reaction evidence="1">
        <text>ATP + protein L-histidine = ADP + protein N-phospho-L-histidine.</text>
        <dbReference type="EC" id="2.7.13.3"/>
    </reaction>
</comment>
<dbReference type="Gene3D" id="3.30.450.20">
    <property type="entry name" value="PAS domain"/>
    <property type="match status" value="1"/>
</dbReference>
<evidence type="ECO:0000256" key="7">
    <source>
        <dbReference type="ARBA" id="ARBA00022840"/>
    </source>
</evidence>
<feature type="transmembrane region" description="Helical" evidence="8">
    <location>
        <begin position="272"/>
        <end position="295"/>
    </location>
</feature>
<evidence type="ECO:0000256" key="8">
    <source>
        <dbReference type="SAM" id="Phobius"/>
    </source>
</evidence>
<evidence type="ECO:0000313" key="11">
    <source>
        <dbReference type="Proteomes" id="UP000328092"/>
    </source>
</evidence>
<keyword evidence="8" id="KW-1133">Transmembrane helix</keyword>
<evidence type="ECO:0000259" key="9">
    <source>
        <dbReference type="SMART" id="SM00911"/>
    </source>
</evidence>
<dbReference type="InterPro" id="IPR011102">
    <property type="entry name" value="Sig_transdc_His_kinase_HWE"/>
</dbReference>
<keyword evidence="4 10" id="KW-0808">Transferase</keyword>
<sequence length="502" mass="54978">MPKLTLPVRLALLVAGTMLPLIIFAVGIVVYNYQQDRQDATQRVLETARSIRLLLDAEMQRMTGALQVLALTNSLRNSDFDSFRRTAFGFLDQYGKDGVVLVADRQGRQLFSSLTLDTSTLPPRSNLGIVERVFTTKLPVYSNLYFGAVKQRQIITVEVPVLRDGDVIYDISFSPPLEVFQAMIEKQRLSQDWTISIFDGDGINLARVPNPQATIGQRASPSLYVEMFRGGEATLPTVSLEGVPLITGFTRSRITGWTVAAGIAEGSLIAPLWRSLAITSVIGGVLLLVGLGFALRMATTIARADALHDLLIEELNHRVKNTLAILQSITTQTFRNAGRAERETFEGRLGALAEAHNLLSMAKWQGSDLQDVVGRVLQPYLLNKPERIRVSGPRVPLSPRLAVVLSMIVHEIATNAAKYGALSNDTGTVTLDWVVRGNEPGRALRMIWAEAGGPEVVVPVQRGFGSRLIERSARDQLGGEATVDFRPDGVVYTMTCALDGEE</sequence>
<keyword evidence="8" id="KW-0812">Transmembrane</keyword>
<dbReference type="InterPro" id="IPR036890">
    <property type="entry name" value="HATPase_C_sf"/>
</dbReference>
<evidence type="ECO:0000256" key="1">
    <source>
        <dbReference type="ARBA" id="ARBA00000085"/>
    </source>
</evidence>
<feature type="domain" description="Signal transduction histidine kinase HWE region" evidence="9">
    <location>
        <begin position="314"/>
        <end position="394"/>
    </location>
</feature>
<keyword evidence="7" id="KW-0067">ATP-binding</keyword>
<keyword evidence="8" id="KW-0472">Membrane</keyword>
<reference evidence="10" key="1">
    <citation type="submission" date="2019-02" db="EMBL/GenBank/DDBJ databases">
        <authorList>
            <person name="Pothier F.J."/>
        </authorList>
    </citation>
    <scope>NUCLEOTIDE SEQUENCE</scope>
    <source>
        <strain evidence="10">CI-1B</strain>
    </source>
</reference>
<dbReference type="PANTHER" id="PTHR41523:SF7">
    <property type="entry name" value="HISTIDINE KINASE"/>
    <property type="match status" value="1"/>
</dbReference>
<evidence type="ECO:0000256" key="2">
    <source>
        <dbReference type="ARBA" id="ARBA00012438"/>
    </source>
</evidence>
<keyword evidence="6 10" id="KW-0418">Kinase</keyword>
<organism evidence="10 11">
    <name type="scientific">Bradyrhizobium ivorense</name>
    <dbReference type="NCBI Taxonomy" id="2511166"/>
    <lineage>
        <taxon>Bacteria</taxon>
        <taxon>Pseudomonadati</taxon>
        <taxon>Pseudomonadota</taxon>
        <taxon>Alphaproteobacteria</taxon>
        <taxon>Hyphomicrobiales</taxon>
        <taxon>Nitrobacteraceae</taxon>
        <taxon>Bradyrhizobium</taxon>
    </lineage>
</organism>
<dbReference type="EC" id="2.7.13.3" evidence="2"/>
<comment type="caution">
    <text evidence="10">The sequence shown here is derived from an EMBL/GenBank/DDBJ whole genome shotgun (WGS) entry which is preliminary data.</text>
</comment>
<evidence type="ECO:0000256" key="3">
    <source>
        <dbReference type="ARBA" id="ARBA00022553"/>
    </source>
</evidence>
<gene>
    <name evidence="10" type="ORF">CI1B_81480</name>
</gene>
<feature type="transmembrane region" description="Helical" evidence="8">
    <location>
        <begin position="12"/>
        <end position="33"/>
    </location>
</feature>
<dbReference type="EMBL" id="CAADFC020000033">
    <property type="protein sequence ID" value="VIO79814.1"/>
    <property type="molecule type" value="Genomic_DNA"/>
</dbReference>
<evidence type="ECO:0000256" key="5">
    <source>
        <dbReference type="ARBA" id="ARBA00022741"/>
    </source>
</evidence>
<dbReference type="GO" id="GO:0005524">
    <property type="term" value="F:ATP binding"/>
    <property type="evidence" value="ECO:0007669"/>
    <property type="project" value="UniProtKB-KW"/>
</dbReference>
<dbReference type="CDD" id="cd12915">
    <property type="entry name" value="PDC2_DGC_like"/>
    <property type="match status" value="1"/>
</dbReference>
<evidence type="ECO:0000256" key="4">
    <source>
        <dbReference type="ARBA" id="ARBA00022679"/>
    </source>
</evidence>
<dbReference type="Pfam" id="PF07536">
    <property type="entry name" value="HWE_HK"/>
    <property type="match status" value="1"/>
</dbReference>
<dbReference type="RefSeq" id="WP_172628389.1">
    <property type="nucleotide sequence ID" value="NZ_CAADFC020000033.1"/>
</dbReference>
<keyword evidence="3" id="KW-0597">Phosphoprotein</keyword>
<evidence type="ECO:0000256" key="6">
    <source>
        <dbReference type="ARBA" id="ARBA00022777"/>
    </source>
</evidence>